<accession>W2LC33</accession>
<name>W2LC33_PHYNI</name>
<evidence type="ECO:0000313" key="2">
    <source>
        <dbReference type="EMBL" id="ETL95023.1"/>
    </source>
</evidence>
<proteinExistence type="predicted"/>
<feature type="non-terminal residue" evidence="2">
    <location>
        <position position="1"/>
    </location>
</feature>
<dbReference type="VEuPathDB" id="FungiDB:PPTG_09971"/>
<gene>
    <name evidence="2" type="ORF">L917_07106</name>
</gene>
<dbReference type="OrthoDB" id="10291561at2759"/>
<protein>
    <submittedName>
        <fullName evidence="2">Uncharacterized protein</fullName>
    </submittedName>
</protein>
<dbReference type="AlphaFoldDB" id="W2LC33"/>
<evidence type="ECO:0000256" key="1">
    <source>
        <dbReference type="SAM" id="MobiDB-lite"/>
    </source>
</evidence>
<feature type="region of interest" description="Disordered" evidence="1">
    <location>
        <begin position="26"/>
        <end position="51"/>
    </location>
</feature>
<reference evidence="2" key="1">
    <citation type="submission" date="2013-11" db="EMBL/GenBank/DDBJ databases">
        <title>The Genome Sequence of Phytophthora parasitica CHvinca01.</title>
        <authorList>
            <consortium name="The Broad Institute Genomics Platform"/>
            <person name="Russ C."/>
            <person name="Tyler B."/>
            <person name="Panabieres F."/>
            <person name="Shan W."/>
            <person name="Tripathy S."/>
            <person name="Grunwald N."/>
            <person name="Machado M."/>
            <person name="Johnson C.S."/>
            <person name="Arredondo F."/>
            <person name="Hong C."/>
            <person name="Coffey M."/>
            <person name="Young S.K."/>
            <person name="Zeng Q."/>
            <person name="Gargeya S."/>
            <person name="Fitzgerald M."/>
            <person name="Abouelleil A."/>
            <person name="Alvarado L."/>
            <person name="Chapman S.B."/>
            <person name="Gainer-Dewar J."/>
            <person name="Goldberg J."/>
            <person name="Griggs A."/>
            <person name="Gujja S."/>
            <person name="Hansen M."/>
            <person name="Howarth C."/>
            <person name="Imamovic A."/>
            <person name="Ireland A."/>
            <person name="Larimer J."/>
            <person name="McCowan C."/>
            <person name="Murphy C."/>
            <person name="Pearson M."/>
            <person name="Poon T.W."/>
            <person name="Priest M."/>
            <person name="Roberts A."/>
            <person name="Saif S."/>
            <person name="Shea T."/>
            <person name="Sykes S."/>
            <person name="Wortman J."/>
            <person name="Nusbaum C."/>
            <person name="Birren B."/>
        </authorList>
    </citation>
    <scope>NUCLEOTIDE SEQUENCE [LARGE SCALE GENOMIC DNA]</scope>
    <source>
        <strain evidence="2">CHvinca01</strain>
    </source>
</reference>
<sequence>SLPISKFYKELEKWENIVTKTMASCTDAASNDESTAEDVKSDSEDDCLDADSIGRSYDADLMREMEV</sequence>
<organism evidence="2">
    <name type="scientific">Phytophthora nicotianae</name>
    <name type="common">Potato buckeye rot agent</name>
    <name type="synonym">Phytophthora parasitica</name>
    <dbReference type="NCBI Taxonomy" id="4792"/>
    <lineage>
        <taxon>Eukaryota</taxon>
        <taxon>Sar</taxon>
        <taxon>Stramenopiles</taxon>
        <taxon>Oomycota</taxon>
        <taxon>Peronosporomycetes</taxon>
        <taxon>Peronosporales</taxon>
        <taxon>Peronosporaceae</taxon>
        <taxon>Phytophthora</taxon>
    </lineage>
</organism>
<dbReference type="EMBL" id="KI679216">
    <property type="protein sequence ID" value="ETL95023.1"/>
    <property type="molecule type" value="Genomic_DNA"/>
</dbReference>
<feature type="non-terminal residue" evidence="2">
    <location>
        <position position="67"/>
    </location>
</feature>
<dbReference type="Proteomes" id="UP000054423">
    <property type="component" value="Unassembled WGS sequence"/>
</dbReference>